<evidence type="ECO:0000313" key="3">
    <source>
        <dbReference type="EMBL" id="SEK50348.1"/>
    </source>
</evidence>
<dbReference type="Pfam" id="PF13563">
    <property type="entry name" value="2_5_RNA_ligase2"/>
    <property type="match status" value="1"/>
</dbReference>
<dbReference type="AlphaFoldDB" id="A0A1H7HJP6"/>
<proteinExistence type="inferred from homology"/>
<evidence type="ECO:0000256" key="2">
    <source>
        <dbReference type="HAMAP-Rule" id="MF_01940"/>
    </source>
</evidence>
<dbReference type="STRING" id="188906.SAMN04488526_0734"/>
<dbReference type="GO" id="GO:0004113">
    <property type="term" value="F:2',3'-cyclic-nucleotide 3'-phosphodiesterase activity"/>
    <property type="evidence" value="ECO:0007669"/>
    <property type="project" value="InterPro"/>
</dbReference>
<dbReference type="PANTHER" id="PTHR35561:SF1">
    <property type="entry name" value="RNA 2',3'-CYCLIC PHOSPHODIESTERASE"/>
    <property type="match status" value="1"/>
</dbReference>
<accession>A0A1H7HJP6</accession>
<keyword evidence="3" id="KW-0436">Ligase</keyword>
<keyword evidence="4" id="KW-1185">Reference proteome</keyword>
<sequence length="181" mass="19368">MRAFVGLSVPTEWIGPLVTAQGRMRGGNRVAPDDLHVTLAFLDDQPEQRLEALSDTLSAKRLAAATLRPLAFAALGARKPRAVVLDLMPGADLTALRETVRNAARSAGIDLPCERFRPHVTLVRFPNSAPSETSDLPATISRLGVPSMPQAPVTGAMLWSSVLTPRGPIYEPLAAYPLRAA</sequence>
<gene>
    <name evidence="3" type="ORF">SAMN04488526_0734</name>
</gene>
<dbReference type="PANTHER" id="PTHR35561">
    <property type="entry name" value="RNA 2',3'-CYCLIC PHOSPHODIESTERASE"/>
    <property type="match status" value="1"/>
</dbReference>
<dbReference type="OrthoDB" id="9793819at2"/>
<feature type="active site" description="Proton acceptor" evidence="2">
    <location>
        <position position="119"/>
    </location>
</feature>
<evidence type="ECO:0000256" key="1">
    <source>
        <dbReference type="ARBA" id="ARBA00022801"/>
    </source>
</evidence>
<dbReference type="HAMAP" id="MF_01940">
    <property type="entry name" value="RNA_CPDase"/>
    <property type="match status" value="1"/>
</dbReference>
<dbReference type="EC" id="3.1.4.58" evidence="2"/>
<dbReference type="Proteomes" id="UP000199283">
    <property type="component" value="Unassembled WGS sequence"/>
</dbReference>
<dbReference type="SUPFAM" id="SSF55144">
    <property type="entry name" value="LigT-like"/>
    <property type="match status" value="1"/>
</dbReference>
<name>A0A1H7HJP6_9RHOB</name>
<evidence type="ECO:0000313" key="4">
    <source>
        <dbReference type="Proteomes" id="UP000199283"/>
    </source>
</evidence>
<organism evidence="3 4">
    <name type="scientific">Jannaschia helgolandensis</name>
    <dbReference type="NCBI Taxonomy" id="188906"/>
    <lineage>
        <taxon>Bacteria</taxon>
        <taxon>Pseudomonadati</taxon>
        <taxon>Pseudomonadota</taxon>
        <taxon>Alphaproteobacteria</taxon>
        <taxon>Rhodobacterales</taxon>
        <taxon>Roseobacteraceae</taxon>
        <taxon>Jannaschia</taxon>
    </lineage>
</organism>
<feature type="short sequence motif" description="HXTX 2" evidence="2">
    <location>
        <begin position="119"/>
        <end position="122"/>
    </location>
</feature>
<dbReference type="GO" id="GO:0016874">
    <property type="term" value="F:ligase activity"/>
    <property type="evidence" value="ECO:0007669"/>
    <property type="project" value="UniProtKB-KW"/>
</dbReference>
<feature type="active site" description="Proton donor" evidence="2">
    <location>
        <position position="36"/>
    </location>
</feature>
<comment type="catalytic activity">
    <reaction evidence="2">
        <text>a 3'-end 2',3'-cyclophospho-ribonucleotide-RNA + H2O = a 3'-end 2'-phospho-ribonucleotide-RNA + H(+)</text>
        <dbReference type="Rhea" id="RHEA:11828"/>
        <dbReference type="Rhea" id="RHEA-COMP:10464"/>
        <dbReference type="Rhea" id="RHEA-COMP:17353"/>
        <dbReference type="ChEBI" id="CHEBI:15377"/>
        <dbReference type="ChEBI" id="CHEBI:15378"/>
        <dbReference type="ChEBI" id="CHEBI:83064"/>
        <dbReference type="ChEBI" id="CHEBI:173113"/>
        <dbReference type="EC" id="3.1.4.58"/>
    </reaction>
</comment>
<dbReference type="RefSeq" id="WP_092759836.1">
    <property type="nucleotide sequence ID" value="NZ_FNZQ01000001.1"/>
</dbReference>
<dbReference type="InterPro" id="IPR009097">
    <property type="entry name" value="Cyclic_Pdiesterase"/>
</dbReference>
<comment type="function">
    <text evidence="2">Hydrolyzes RNA 2',3'-cyclic phosphodiester to an RNA 2'-phosphomonoester.</text>
</comment>
<dbReference type="Gene3D" id="3.90.1140.10">
    <property type="entry name" value="Cyclic phosphodiesterase"/>
    <property type="match status" value="1"/>
</dbReference>
<reference evidence="3 4" key="1">
    <citation type="submission" date="2016-10" db="EMBL/GenBank/DDBJ databases">
        <authorList>
            <person name="de Groot N.N."/>
        </authorList>
    </citation>
    <scope>NUCLEOTIDE SEQUENCE [LARGE SCALE GENOMIC DNA]</scope>
    <source>
        <strain evidence="3 4">DSM 14858</strain>
    </source>
</reference>
<dbReference type="EMBL" id="FNZQ01000001">
    <property type="protein sequence ID" value="SEK50348.1"/>
    <property type="molecule type" value="Genomic_DNA"/>
</dbReference>
<keyword evidence="1 2" id="KW-0378">Hydrolase</keyword>
<feature type="short sequence motif" description="HXTX 1" evidence="2">
    <location>
        <begin position="36"/>
        <end position="39"/>
    </location>
</feature>
<dbReference type="NCBIfam" id="TIGR02258">
    <property type="entry name" value="2_5_ligase"/>
    <property type="match status" value="1"/>
</dbReference>
<dbReference type="InterPro" id="IPR004175">
    <property type="entry name" value="RNA_CPDase"/>
</dbReference>
<comment type="similarity">
    <text evidence="2">Belongs to the 2H phosphoesterase superfamily. ThpR family.</text>
</comment>
<protein>
    <recommendedName>
        <fullName evidence="2">RNA 2',3'-cyclic phosphodiesterase</fullName>
        <shortName evidence="2">RNA 2',3'-CPDase</shortName>
        <ecNumber evidence="2">3.1.4.58</ecNumber>
    </recommendedName>
</protein>
<dbReference type="GO" id="GO:0008664">
    <property type="term" value="F:RNA 2',3'-cyclic 3'-phosphodiesterase activity"/>
    <property type="evidence" value="ECO:0007669"/>
    <property type="project" value="UniProtKB-EC"/>
</dbReference>